<dbReference type="Gene3D" id="3.30.2310.20">
    <property type="entry name" value="RelE-like"/>
    <property type="match status" value="1"/>
</dbReference>
<organism evidence="1 2">
    <name type="scientific">Candidatus Azambacteria bacterium RIFCSPLOWO2_01_FULL_46_25</name>
    <dbReference type="NCBI Taxonomy" id="1797298"/>
    <lineage>
        <taxon>Bacteria</taxon>
        <taxon>Candidatus Azamiibacteriota</taxon>
    </lineage>
</organism>
<dbReference type="Proteomes" id="UP000176650">
    <property type="component" value="Unassembled WGS sequence"/>
</dbReference>
<dbReference type="STRING" id="1797298.A2988_01720"/>
<evidence type="ECO:0000313" key="2">
    <source>
        <dbReference type="Proteomes" id="UP000176650"/>
    </source>
</evidence>
<sequence length="80" mass="9002">MDKLAKALAKLSPKEKVQVKEILGKLIQGKMSGLDVRRLKGAESVFCIRKGSLRIIYQNRGGGIFILAIERRREDTYKGL</sequence>
<reference evidence="1 2" key="1">
    <citation type="journal article" date="2016" name="Nat. Commun.">
        <title>Thousands of microbial genomes shed light on interconnected biogeochemical processes in an aquifer system.</title>
        <authorList>
            <person name="Anantharaman K."/>
            <person name="Brown C.T."/>
            <person name="Hug L.A."/>
            <person name="Sharon I."/>
            <person name="Castelle C.J."/>
            <person name="Probst A.J."/>
            <person name="Thomas B.C."/>
            <person name="Singh A."/>
            <person name="Wilkins M.J."/>
            <person name="Karaoz U."/>
            <person name="Brodie E.L."/>
            <person name="Williams K.H."/>
            <person name="Hubbard S.S."/>
            <person name="Banfield J.F."/>
        </authorList>
    </citation>
    <scope>NUCLEOTIDE SEQUENCE [LARGE SCALE GENOMIC DNA]</scope>
</reference>
<gene>
    <name evidence="1" type="ORF">A2988_01720</name>
</gene>
<dbReference type="InterPro" id="IPR035093">
    <property type="entry name" value="RelE/ParE_toxin_dom_sf"/>
</dbReference>
<dbReference type="SUPFAM" id="SSF143011">
    <property type="entry name" value="RelE-like"/>
    <property type="match status" value="1"/>
</dbReference>
<evidence type="ECO:0008006" key="3">
    <source>
        <dbReference type="Google" id="ProtNLM"/>
    </source>
</evidence>
<comment type="caution">
    <text evidence="1">The sequence shown here is derived from an EMBL/GenBank/DDBJ whole genome shotgun (WGS) entry which is preliminary data.</text>
</comment>
<name>A0A1F5BUA7_9BACT</name>
<accession>A0A1F5BUA7</accession>
<evidence type="ECO:0000313" key="1">
    <source>
        <dbReference type="EMBL" id="OGD34177.1"/>
    </source>
</evidence>
<dbReference type="EMBL" id="MEYS01000002">
    <property type="protein sequence ID" value="OGD34177.1"/>
    <property type="molecule type" value="Genomic_DNA"/>
</dbReference>
<proteinExistence type="predicted"/>
<protein>
    <recommendedName>
        <fullName evidence="3">Plasmid stabilization protein</fullName>
    </recommendedName>
</protein>
<dbReference type="AlphaFoldDB" id="A0A1F5BUA7"/>